<dbReference type="InterPro" id="IPR029058">
    <property type="entry name" value="AB_hydrolase_fold"/>
</dbReference>
<dbReference type="Proteomes" id="UP000214646">
    <property type="component" value="Unassembled WGS sequence"/>
</dbReference>
<dbReference type="EMBL" id="NIDE01000005">
    <property type="protein sequence ID" value="OWK41861.1"/>
    <property type="molecule type" value="Genomic_DNA"/>
</dbReference>
<gene>
    <name evidence="3" type="ORF">FRUB_03939</name>
</gene>
<evidence type="ECO:0000256" key="2">
    <source>
        <dbReference type="SAM" id="SignalP"/>
    </source>
</evidence>
<evidence type="ECO:0000313" key="4">
    <source>
        <dbReference type="Proteomes" id="UP000214646"/>
    </source>
</evidence>
<dbReference type="AlphaFoldDB" id="A0A225DK88"/>
<proteinExistence type="predicted"/>
<evidence type="ECO:0008006" key="5">
    <source>
        <dbReference type="Google" id="ProtNLM"/>
    </source>
</evidence>
<keyword evidence="4" id="KW-1185">Reference proteome</keyword>
<feature type="signal peptide" evidence="2">
    <location>
        <begin position="1"/>
        <end position="35"/>
    </location>
</feature>
<feature type="region of interest" description="Disordered" evidence="1">
    <location>
        <begin position="511"/>
        <end position="559"/>
    </location>
</feature>
<evidence type="ECO:0000313" key="3">
    <source>
        <dbReference type="EMBL" id="OWK41861.1"/>
    </source>
</evidence>
<accession>A0A225DK88</accession>
<protein>
    <recommendedName>
        <fullName evidence="5">Alpha/beta hydrolase</fullName>
    </recommendedName>
</protein>
<feature type="compositionally biased region" description="Basic and acidic residues" evidence="1">
    <location>
        <begin position="536"/>
        <end position="545"/>
    </location>
</feature>
<keyword evidence="2" id="KW-0732">Signal</keyword>
<sequence>MLKVMAVFAKDRSRCLSLASILGLALFGTPTDTQAAEPPAPFTGEKTSWHGFDRYDFLMDETNQTIKPFKAPADEKNGIKAQIKGQLRCVVVVPKEAAPGNPWSWQGYYFDHEPQAEVELLKRGFHIGYVFSDAGKPWDAWYTFLTEKHGLSKKPAFVGMSRGGRNAFTWATSNPDKVSCLYVDNPAVSREAIAKLGDLAKNDIPLLHICGSLDPILGNHTLVVESVYQQLGGRISVMIKDGAAHHPHSLRDPKPIADFIVRSLQPAGGKAPAFVGANYTKSAFYATDDSYRDFPSEGTFVACRGPWFTECYDRYSFRVDGIRGGVSVIAPVKAAPGQPWVFRADFVTPAAAVDLALLNKGFHIVTGPVPTDTDGPVLQQWNTVYKYLTGHGFSPKPVLEGPGGAAGEAYAWAIENPDKVSCVYAENPRLRSHMSKVQPLDNLTPLAKAGVPLLHVCGSLDPWLNGHTRVLEKRYRELGGSVTVIIKEGAGHYPTAPTDTKPVVDFIVSRQTAKEPEPKPAPTAKPVSDTNAKPEPAAEPRKESSSRAPAAHPRNYRFDGPMSRPVLENYLSRSISMEGLLNGRGDLDDNIRMLKSTGAKFIGRSLCLWAGEANLIRNLERAKQQIPKVHAADPDMILQACVFEIVTAQVEQVPVPEWAFTALGKPVEKRNFRYADMLYPDGRRQNQWGRNSSVPDVSRPETKLWFYFLAASYIDLGIEAIHFGQAEIMNGNDRDLTHWSQLLELVRAHAAKHARRHAVVCDAHVPSGGLVREGRLLLDFHSFPLRVMEVPDKPQEAVLKVGFSDGIYGRSKGGTAPGGWKCDHLPYLVELDNWGASRQPGQAKAGGIWIWGYDEITWFARQSKQYRGTWLRYARDWVRQTDANGYLQMPGSRTMRSPLDGKRWYYANTSSTAVPDGLGDEEAIRAIWAEDGGKTP</sequence>
<comment type="caution">
    <text evidence="3">The sequence shown here is derived from an EMBL/GenBank/DDBJ whole genome shotgun (WGS) entry which is preliminary data.</text>
</comment>
<dbReference type="RefSeq" id="WP_202973975.1">
    <property type="nucleotide sequence ID" value="NZ_NIDE01000005.1"/>
</dbReference>
<reference evidence="4" key="1">
    <citation type="submission" date="2017-06" db="EMBL/GenBank/DDBJ databases">
        <title>Genome analysis of Fimbriiglobus ruber SP5, the first member of the order Planctomycetales with confirmed chitinolytic capability.</title>
        <authorList>
            <person name="Ravin N.V."/>
            <person name="Rakitin A.L."/>
            <person name="Ivanova A.A."/>
            <person name="Beletsky A.V."/>
            <person name="Kulichevskaya I.S."/>
            <person name="Mardanov A.V."/>
            <person name="Dedysh S.N."/>
        </authorList>
    </citation>
    <scope>NUCLEOTIDE SEQUENCE [LARGE SCALE GENOMIC DNA]</scope>
    <source>
        <strain evidence="4">SP5</strain>
    </source>
</reference>
<feature type="chain" id="PRO_5012330132" description="Alpha/beta hydrolase" evidence="2">
    <location>
        <begin position="36"/>
        <end position="936"/>
    </location>
</feature>
<dbReference type="Gene3D" id="3.40.50.1820">
    <property type="entry name" value="alpha/beta hydrolase"/>
    <property type="match status" value="2"/>
</dbReference>
<dbReference type="SUPFAM" id="SSF53474">
    <property type="entry name" value="alpha/beta-Hydrolases"/>
    <property type="match status" value="2"/>
</dbReference>
<name>A0A225DK88_9BACT</name>
<organism evidence="3 4">
    <name type="scientific">Fimbriiglobus ruber</name>
    <dbReference type="NCBI Taxonomy" id="1908690"/>
    <lineage>
        <taxon>Bacteria</taxon>
        <taxon>Pseudomonadati</taxon>
        <taxon>Planctomycetota</taxon>
        <taxon>Planctomycetia</taxon>
        <taxon>Gemmatales</taxon>
        <taxon>Gemmataceae</taxon>
        <taxon>Fimbriiglobus</taxon>
    </lineage>
</organism>
<evidence type="ECO:0000256" key="1">
    <source>
        <dbReference type="SAM" id="MobiDB-lite"/>
    </source>
</evidence>